<feature type="region of interest" description="Disordered" evidence="8">
    <location>
        <begin position="513"/>
        <end position="618"/>
    </location>
</feature>
<keyword evidence="11" id="KW-1185">Reference proteome</keyword>
<feature type="compositionally biased region" description="Polar residues" evidence="8">
    <location>
        <begin position="1062"/>
        <end position="1075"/>
    </location>
</feature>
<dbReference type="InterPro" id="IPR003961">
    <property type="entry name" value="FN3_dom"/>
</dbReference>
<feature type="compositionally biased region" description="Polar residues" evidence="8">
    <location>
        <begin position="7"/>
        <end position="17"/>
    </location>
</feature>
<feature type="compositionally biased region" description="Polar residues" evidence="8">
    <location>
        <begin position="25"/>
        <end position="34"/>
    </location>
</feature>
<feature type="compositionally biased region" description="Low complexity" evidence="8">
    <location>
        <begin position="838"/>
        <end position="847"/>
    </location>
</feature>
<feature type="transmembrane region" description="Helical" evidence="7">
    <location>
        <begin position="358"/>
        <end position="380"/>
    </location>
</feature>
<feature type="domain" description="Fibronectin type-III" evidence="9">
    <location>
        <begin position="1514"/>
        <end position="1610"/>
    </location>
</feature>
<feature type="transmembrane region" description="Helical" evidence="7">
    <location>
        <begin position="188"/>
        <end position="210"/>
    </location>
</feature>
<feature type="region of interest" description="Disordered" evidence="8">
    <location>
        <begin position="1"/>
        <end position="49"/>
    </location>
</feature>
<proteinExistence type="inferred from homology"/>
<dbReference type="InterPro" id="IPR036116">
    <property type="entry name" value="FN3_sf"/>
</dbReference>
<evidence type="ECO:0000256" key="8">
    <source>
        <dbReference type="SAM" id="MobiDB-lite"/>
    </source>
</evidence>
<dbReference type="SUPFAM" id="SSF51735">
    <property type="entry name" value="NAD(P)-binding Rossmann-fold domains"/>
    <property type="match status" value="1"/>
</dbReference>
<evidence type="ECO:0000256" key="1">
    <source>
        <dbReference type="ARBA" id="ARBA00004141"/>
    </source>
</evidence>
<reference evidence="10" key="1">
    <citation type="submission" date="2023-03" db="EMBL/GenBank/DDBJ databases">
        <authorList>
            <person name="Steffen K."/>
            <person name="Cardenas P."/>
        </authorList>
    </citation>
    <scope>NUCLEOTIDE SEQUENCE</scope>
</reference>
<feature type="compositionally biased region" description="Polar residues" evidence="8">
    <location>
        <begin position="517"/>
        <end position="561"/>
    </location>
</feature>
<dbReference type="PANTHER" id="PTHR42687">
    <property type="entry name" value="L-THREONINE 3-DEHYDROGENASE"/>
    <property type="match status" value="1"/>
</dbReference>
<feature type="compositionally biased region" description="Low complexity" evidence="8">
    <location>
        <begin position="866"/>
        <end position="880"/>
    </location>
</feature>
<dbReference type="GO" id="GO:0005886">
    <property type="term" value="C:plasma membrane"/>
    <property type="evidence" value="ECO:0007669"/>
    <property type="project" value="UniProtKB-ARBA"/>
</dbReference>
<comment type="subcellular location">
    <subcellularLocation>
        <location evidence="1 7">Membrane</location>
        <topology evidence="1 7">Multi-pass membrane protein</topology>
    </subcellularLocation>
</comment>
<feature type="compositionally biased region" description="Low complexity" evidence="8">
    <location>
        <begin position="35"/>
        <end position="47"/>
    </location>
</feature>
<dbReference type="Proteomes" id="UP001174909">
    <property type="component" value="Unassembled WGS sequence"/>
</dbReference>
<feature type="compositionally biased region" description="Acidic residues" evidence="8">
    <location>
        <begin position="745"/>
        <end position="754"/>
    </location>
</feature>
<dbReference type="CDD" id="cd00063">
    <property type="entry name" value="FN3"/>
    <property type="match status" value="1"/>
</dbReference>
<dbReference type="SUPFAM" id="SSF49265">
    <property type="entry name" value="Fibronectin type III"/>
    <property type="match status" value="1"/>
</dbReference>
<feature type="compositionally biased region" description="Low complexity" evidence="8">
    <location>
        <begin position="1214"/>
        <end position="1229"/>
    </location>
</feature>
<sequence length="1680" mass="183455">MDPTLTPGRTATPSSIASRRHDDTGSNANTNDVISQGSSPTLLSSSSEDNDGHSERPLWFLCWNLLSWCFAIITYVAEGFVVVWVAVHYATFELYVSMSLTLVCYFGAVLINGAISLFWYYDLDRVSVRQLEASGPFPGSYKRKCSFSAIVGHCLLLGEVYRYGELIARQIISGQTTSLRVLHRDATLLRFFHAFVATAPQILVHLYTVTVATDSSHPDHAAFSIVSMKVLLPVLGVCIVSFLYGLMSFVTSDRLSSKSRRVILPAHLALLGFYLCIVVSRIAALTLFAHAFGYFVLLFLGVHWVLSVFGVLNQKSQFCLDYAVRPRRERWWLEVPFSLYAACLYQFVFFSLKDGRTRYAISVYLVLTFIENALMVVLFFTEYSSLWYAPASVAMVIGLFLLGTLLLLVYYVFLHPDRTGDWYWIGVPKKCCEIGRRKSKSYRPHNVEISSPTLVNMNGQATNAATQTRMSGLQPLTGILSRNKTTGQMQLSAPPVIDSGIPSREDDYYKKPRVCAPQQQQRSSAYISSSGEQLQSEVASSHHQSRGTSPHYQVPSNRPVLSTTTGTVDSGVGSSHVSTPRTAGFDSHNPMSPFAHTPIPSSFHYPPTATAGSSNPHDAHESIRVLHIPGAPSLGSSVRTDSEDLDPCGSLVPESVPTLESYVPSLQNDSQLESALHATLNMGTLAVSNPGILNNANASNANHSCNRHDVDIDSPVASPYDTLETARQEVVQLQDTEAILEENELAGDFEDNEEEGRFSASPPNLPTPDFTDHALLPGAPVPLLDQQPRNSQVRDDGAANDIHHQLHEMQHEVQRSAPVPPRIPTNPHQIFPLPPPSSGNNNNALSNFTPHQSSNPTVLTAGGQISAPRGAPLSSPSLSASGQLQMFQGIPAKRDYKSQTQSQLERHYFPEPSSHSTPNIPRGPVISGAPGGQSSGGSGSSLRSQNQLGKSPAITSTPQPSPIKSEKSPGRLQSGSGGHAPERTRGRTRGGRGRGGGGNGNRNGKKKSSSQQQSYYAYDNASKPLAKQNPSGTPSLRAPVVSPENRQLFGRALPPQAIGGQVRSSPWQQLHQQRSTAAAGTATTTLPLHVTSTTTFVPPPPVGKPSRSPDRTKMIQFQTGGTPVRQRSYSEGTSLESGVSQDRPARNSQPSSRPQQVQQQQSFGPQYSPHYLGRSPGAPRKDLNTYYVPSDRTQVLNLTWTSPRLHHDPAVSGQPLNNHQNHQQPQQQQRMKKMSYDNHYGHGVGVGSQSSNHAPILKQRSQTAYELGYHGNAVHQPQRKVSNPLQPSWRRQKSLTRCVSTATARLTARADDGYPRVLITGGAGQLGRKLAKMMRHDSPEPYIYADVTDIKDMHSIVVNNNIDTVVHFSAILSALGEKDVQKALAVNIAGLHNILELCRAHRLKLFCPSTIGAFGPDAPKICPDLTVQRPRTVYGVAKVHMELLGEYYHHRYGLDFRSLRFPGVISPNMPGGGTTDYAIHIFYDVLRSRRYECFLREDTRLPMIYIDDCLEVVPFTAPVIHSARANATAINITHSIPSGSVVTGVFVHWQRDGSFGCPYTHEGSSSANSISNVTITGLEEDSRYNITMRAINDAGRGPASNAITVTTQEAAPSDQPSAFRRVTITPNSITVHWGELYCFGHNGVITGSGFASHADVFSDQCLRQMLTSLGSGFASMLTSL</sequence>
<feature type="compositionally biased region" description="Polar residues" evidence="8">
    <location>
        <begin position="1115"/>
        <end position="1140"/>
    </location>
</feature>
<feature type="region of interest" description="Disordered" evidence="8">
    <location>
        <begin position="832"/>
        <end position="880"/>
    </location>
</feature>
<feature type="transmembrane region" description="Helical" evidence="7">
    <location>
        <begin position="332"/>
        <end position="352"/>
    </location>
</feature>
<dbReference type="InterPro" id="IPR036291">
    <property type="entry name" value="NAD(P)-bd_dom_sf"/>
</dbReference>
<dbReference type="Pfam" id="PF01370">
    <property type="entry name" value="Epimerase"/>
    <property type="match status" value="1"/>
</dbReference>
<dbReference type="InterPro" id="IPR013783">
    <property type="entry name" value="Ig-like_fold"/>
</dbReference>
<protein>
    <recommendedName>
        <fullName evidence="7">XK-related protein</fullName>
    </recommendedName>
</protein>
<keyword evidence="4 7" id="KW-0812">Transmembrane</keyword>
<evidence type="ECO:0000259" key="9">
    <source>
        <dbReference type="PROSITE" id="PS50853"/>
    </source>
</evidence>
<evidence type="ECO:0000256" key="7">
    <source>
        <dbReference type="RuleBase" id="RU910716"/>
    </source>
</evidence>
<feature type="compositionally biased region" description="Low complexity" evidence="8">
    <location>
        <begin position="1148"/>
        <end position="1169"/>
    </location>
</feature>
<feature type="compositionally biased region" description="Low complexity" evidence="8">
    <location>
        <begin position="562"/>
        <end position="579"/>
    </location>
</feature>
<evidence type="ECO:0000256" key="3">
    <source>
        <dbReference type="ARBA" id="ARBA00008789"/>
    </source>
</evidence>
<gene>
    <name evidence="10" type="ORF">GBAR_LOCUS30137</name>
</gene>
<dbReference type="Pfam" id="PF00041">
    <property type="entry name" value="fn3"/>
    <property type="match status" value="1"/>
</dbReference>
<evidence type="ECO:0000256" key="4">
    <source>
        <dbReference type="ARBA" id="ARBA00022692"/>
    </source>
</evidence>
<feature type="region of interest" description="Disordered" evidence="8">
    <location>
        <begin position="1204"/>
        <end position="1234"/>
    </location>
</feature>
<evidence type="ECO:0000256" key="2">
    <source>
        <dbReference type="ARBA" id="ARBA00007637"/>
    </source>
</evidence>
<dbReference type="Gene3D" id="2.60.40.10">
    <property type="entry name" value="Immunoglobulins"/>
    <property type="match status" value="1"/>
</dbReference>
<keyword evidence="6 7" id="KW-0472">Membrane</keyword>
<dbReference type="InterPro" id="IPR018629">
    <property type="entry name" value="XK-rel"/>
</dbReference>
<evidence type="ECO:0000313" key="10">
    <source>
        <dbReference type="EMBL" id="CAI8055195.1"/>
    </source>
</evidence>
<organism evidence="10 11">
    <name type="scientific">Geodia barretti</name>
    <name type="common">Barrett's horny sponge</name>
    <dbReference type="NCBI Taxonomy" id="519541"/>
    <lineage>
        <taxon>Eukaryota</taxon>
        <taxon>Metazoa</taxon>
        <taxon>Porifera</taxon>
        <taxon>Demospongiae</taxon>
        <taxon>Heteroscleromorpha</taxon>
        <taxon>Tetractinellida</taxon>
        <taxon>Astrophorina</taxon>
        <taxon>Geodiidae</taxon>
        <taxon>Geodia</taxon>
    </lineage>
</organism>
<feature type="transmembrane region" description="Helical" evidence="7">
    <location>
        <begin position="99"/>
        <end position="121"/>
    </location>
</feature>
<dbReference type="InterPro" id="IPR001509">
    <property type="entry name" value="Epimerase_deHydtase"/>
</dbReference>
<feature type="transmembrane region" description="Helical" evidence="7">
    <location>
        <begin position="65"/>
        <end position="87"/>
    </location>
</feature>
<accession>A0AA35XKE7</accession>
<comment type="caution">
    <text evidence="10">The sequence shown here is derived from an EMBL/GenBank/DDBJ whole genome shotgun (WGS) entry which is preliminary data.</text>
</comment>
<dbReference type="GO" id="GO:0008743">
    <property type="term" value="F:L-threonine 3-dehydrogenase activity"/>
    <property type="evidence" value="ECO:0007669"/>
    <property type="project" value="TreeGrafter"/>
</dbReference>
<dbReference type="EMBL" id="CASHTH010004259">
    <property type="protein sequence ID" value="CAI8055195.1"/>
    <property type="molecule type" value="Genomic_DNA"/>
</dbReference>
<comment type="similarity">
    <text evidence="3 7">Belongs to the XK family.</text>
</comment>
<dbReference type="PANTHER" id="PTHR42687:SF1">
    <property type="entry name" value="L-THREONINE 3-DEHYDROGENASE, MITOCHONDRIAL"/>
    <property type="match status" value="1"/>
</dbReference>
<feature type="compositionally biased region" description="Polar residues" evidence="8">
    <location>
        <begin position="848"/>
        <end position="858"/>
    </location>
</feature>
<feature type="transmembrane region" description="Helical" evidence="7">
    <location>
        <begin position="262"/>
        <end position="285"/>
    </location>
</feature>
<dbReference type="GO" id="GO:0006567">
    <property type="term" value="P:L-threonine catabolic process"/>
    <property type="evidence" value="ECO:0007669"/>
    <property type="project" value="TreeGrafter"/>
</dbReference>
<dbReference type="InterPro" id="IPR051225">
    <property type="entry name" value="NAD(P)_epim/dehydratase"/>
</dbReference>
<name>A0AA35XKE7_GEOBA</name>
<evidence type="ECO:0000256" key="5">
    <source>
        <dbReference type="ARBA" id="ARBA00022989"/>
    </source>
</evidence>
<keyword evidence="5 7" id="KW-1133">Transmembrane helix</keyword>
<dbReference type="Gene3D" id="3.40.50.720">
    <property type="entry name" value="NAD(P)-binding Rossmann-like Domain"/>
    <property type="match status" value="1"/>
</dbReference>
<evidence type="ECO:0000313" key="11">
    <source>
        <dbReference type="Proteomes" id="UP001174909"/>
    </source>
</evidence>
<feature type="compositionally biased region" description="Low complexity" evidence="8">
    <location>
        <begin position="940"/>
        <end position="949"/>
    </location>
</feature>
<evidence type="ECO:0000256" key="6">
    <source>
        <dbReference type="ARBA" id="ARBA00023136"/>
    </source>
</evidence>
<feature type="compositionally biased region" description="Gly residues" evidence="8">
    <location>
        <begin position="929"/>
        <end position="939"/>
    </location>
</feature>
<dbReference type="Pfam" id="PF09815">
    <property type="entry name" value="XK-related"/>
    <property type="match status" value="1"/>
</dbReference>
<dbReference type="PROSITE" id="PS50853">
    <property type="entry name" value="FN3"/>
    <property type="match status" value="1"/>
</dbReference>
<feature type="region of interest" description="Disordered" evidence="8">
    <location>
        <begin position="894"/>
        <end position="1185"/>
    </location>
</feature>
<comment type="similarity">
    <text evidence="2">Belongs to the NAD(P)-dependent epimerase/dehydratase family.</text>
</comment>
<feature type="transmembrane region" description="Helical" evidence="7">
    <location>
        <begin position="230"/>
        <end position="250"/>
    </location>
</feature>
<feature type="compositionally biased region" description="Low complexity" evidence="8">
    <location>
        <begin position="1076"/>
        <end position="1096"/>
    </location>
</feature>
<feature type="transmembrane region" description="Helical" evidence="7">
    <location>
        <begin position="291"/>
        <end position="312"/>
    </location>
</feature>
<feature type="region of interest" description="Disordered" evidence="8">
    <location>
        <begin position="745"/>
        <end position="795"/>
    </location>
</feature>
<feature type="transmembrane region" description="Helical" evidence="7">
    <location>
        <begin position="387"/>
        <end position="413"/>
    </location>
</feature>
<feature type="region of interest" description="Disordered" evidence="8">
    <location>
        <begin position="489"/>
        <end position="508"/>
    </location>
</feature>